<accession>A0A8T3BEC9</accession>
<organism evidence="1 2">
    <name type="scientific">Dendrobium nobile</name>
    <name type="common">Orchid</name>
    <dbReference type="NCBI Taxonomy" id="94219"/>
    <lineage>
        <taxon>Eukaryota</taxon>
        <taxon>Viridiplantae</taxon>
        <taxon>Streptophyta</taxon>
        <taxon>Embryophyta</taxon>
        <taxon>Tracheophyta</taxon>
        <taxon>Spermatophyta</taxon>
        <taxon>Magnoliopsida</taxon>
        <taxon>Liliopsida</taxon>
        <taxon>Asparagales</taxon>
        <taxon>Orchidaceae</taxon>
        <taxon>Epidendroideae</taxon>
        <taxon>Malaxideae</taxon>
        <taxon>Dendrobiinae</taxon>
        <taxon>Dendrobium</taxon>
    </lineage>
</organism>
<gene>
    <name evidence="1" type="ORF">KFK09_011245</name>
</gene>
<protein>
    <submittedName>
        <fullName evidence="1">Uncharacterized protein</fullName>
    </submittedName>
</protein>
<evidence type="ECO:0000313" key="2">
    <source>
        <dbReference type="Proteomes" id="UP000829196"/>
    </source>
</evidence>
<evidence type="ECO:0000313" key="1">
    <source>
        <dbReference type="EMBL" id="KAI0510637.1"/>
    </source>
</evidence>
<reference evidence="1" key="1">
    <citation type="journal article" date="2022" name="Front. Genet.">
        <title>Chromosome-Scale Assembly of the Dendrobium nobile Genome Provides Insights Into the Molecular Mechanism of the Biosynthesis of the Medicinal Active Ingredient of Dendrobium.</title>
        <authorList>
            <person name="Xu Q."/>
            <person name="Niu S.-C."/>
            <person name="Li K.-L."/>
            <person name="Zheng P.-J."/>
            <person name="Zhang X.-J."/>
            <person name="Jia Y."/>
            <person name="Liu Y."/>
            <person name="Niu Y.-X."/>
            <person name="Yu L.-H."/>
            <person name="Chen D.-F."/>
            <person name="Zhang G.-Q."/>
        </authorList>
    </citation>
    <scope>NUCLEOTIDE SEQUENCE</scope>
    <source>
        <tissue evidence="1">Leaf</tissue>
    </source>
</reference>
<sequence>MILDPKNLSTFPISSLFSLRFYTSIILPPNNACGESDDPSTCLLPAFSAASPNTRARAVSLSAFSAFKSSFYRFGVFRVR</sequence>
<comment type="caution">
    <text evidence="1">The sequence shown here is derived from an EMBL/GenBank/DDBJ whole genome shotgun (WGS) entry which is preliminary data.</text>
</comment>
<dbReference type="AlphaFoldDB" id="A0A8T3BEC9"/>
<dbReference type="Proteomes" id="UP000829196">
    <property type="component" value="Unassembled WGS sequence"/>
</dbReference>
<dbReference type="EMBL" id="JAGYWB010000009">
    <property type="protein sequence ID" value="KAI0510637.1"/>
    <property type="molecule type" value="Genomic_DNA"/>
</dbReference>
<name>A0A8T3BEC9_DENNO</name>
<proteinExistence type="predicted"/>
<keyword evidence="2" id="KW-1185">Reference proteome</keyword>